<evidence type="ECO:0000313" key="1">
    <source>
        <dbReference type="EMBL" id="ERZ96560.1"/>
    </source>
</evidence>
<protein>
    <submittedName>
        <fullName evidence="1">Uncharacterized protein</fullName>
    </submittedName>
</protein>
<accession>U9SZK3</accession>
<proteinExistence type="predicted"/>
<dbReference type="EMBL" id="KI300337">
    <property type="protein sequence ID" value="ERZ96560.1"/>
    <property type="molecule type" value="Genomic_DNA"/>
</dbReference>
<sequence length="60" mass="7484">MQLYSIHLGIDNIRNIWNRNRRNFLNFRDWNVRNSRICDVWKWEVQEVGLVGNNFINSWY</sequence>
<name>U9SZK3_RHIID</name>
<dbReference type="HOGENOM" id="CLU_2942983_0_0_1"/>
<organism evidence="1">
    <name type="scientific">Rhizophagus irregularis (strain DAOM 181602 / DAOM 197198 / MUCL 43194)</name>
    <name type="common">Arbuscular mycorrhizal fungus</name>
    <name type="synonym">Glomus intraradices</name>
    <dbReference type="NCBI Taxonomy" id="747089"/>
    <lineage>
        <taxon>Eukaryota</taxon>
        <taxon>Fungi</taxon>
        <taxon>Fungi incertae sedis</taxon>
        <taxon>Mucoromycota</taxon>
        <taxon>Glomeromycotina</taxon>
        <taxon>Glomeromycetes</taxon>
        <taxon>Glomerales</taxon>
        <taxon>Glomeraceae</taxon>
        <taxon>Rhizophagus</taxon>
    </lineage>
</organism>
<reference evidence="1" key="1">
    <citation type="submission" date="2013-07" db="EMBL/GenBank/DDBJ databases">
        <title>The genome of an arbuscular mycorrhizal fungus provides insights into the evolution of the oldest plant symbiosis.</title>
        <authorList>
            <consortium name="DOE Joint Genome Institute"/>
            <person name="Tisserant E."/>
            <person name="Malbreil M."/>
            <person name="Kuo A."/>
            <person name="Kohler A."/>
            <person name="Symeonidi A."/>
            <person name="Balestrini R."/>
            <person name="Charron P."/>
            <person name="Duensing N."/>
            <person name="Frei-dit-Frey N."/>
            <person name="Gianinazzi-Pearson V."/>
            <person name="Gilbert B."/>
            <person name="Handa Y."/>
            <person name="Hijri M."/>
            <person name="Kaul R."/>
            <person name="Kawaguchi M."/>
            <person name="Krajinski F."/>
            <person name="Lammers P."/>
            <person name="Lapierre D."/>
            <person name="Masclaux F.G."/>
            <person name="Murat C."/>
            <person name="Morin E."/>
            <person name="Ndikumana S."/>
            <person name="Pagni M."/>
            <person name="Petitpierre D."/>
            <person name="Requena N."/>
            <person name="Rosikiewicz P."/>
            <person name="Riley R."/>
            <person name="Saito K."/>
            <person name="San Clemente H."/>
            <person name="Shapiro H."/>
            <person name="van Tuinen D."/>
            <person name="Becard G."/>
            <person name="Bonfante P."/>
            <person name="Paszkowski U."/>
            <person name="Shachar-Hill Y."/>
            <person name="Young J.P."/>
            <person name="Sanders I.R."/>
            <person name="Henrissat B."/>
            <person name="Rensing S.A."/>
            <person name="Grigoriev I.V."/>
            <person name="Corradi N."/>
            <person name="Roux C."/>
            <person name="Martin F."/>
        </authorList>
    </citation>
    <scope>NUCLEOTIDE SEQUENCE</scope>
    <source>
        <strain evidence="1">DAOM 197198</strain>
    </source>
</reference>
<dbReference type="AlphaFoldDB" id="U9SZK3"/>
<gene>
    <name evidence="1" type="ORF">GLOINDRAFT_340586</name>
</gene>